<protein>
    <submittedName>
        <fullName evidence="2">Uncharacterized protein</fullName>
    </submittedName>
</protein>
<evidence type="ECO:0000313" key="2">
    <source>
        <dbReference type="EMBL" id="KAJ2905247.1"/>
    </source>
</evidence>
<organism evidence="2 3">
    <name type="scientific">Zalerion maritima</name>
    <dbReference type="NCBI Taxonomy" id="339359"/>
    <lineage>
        <taxon>Eukaryota</taxon>
        <taxon>Fungi</taxon>
        <taxon>Dikarya</taxon>
        <taxon>Ascomycota</taxon>
        <taxon>Pezizomycotina</taxon>
        <taxon>Sordariomycetes</taxon>
        <taxon>Lulworthiomycetidae</taxon>
        <taxon>Lulworthiales</taxon>
        <taxon>Lulworthiaceae</taxon>
        <taxon>Zalerion</taxon>
    </lineage>
</organism>
<dbReference type="Proteomes" id="UP001201980">
    <property type="component" value="Unassembled WGS sequence"/>
</dbReference>
<feature type="transmembrane region" description="Helical" evidence="1">
    <location>
        <begin position="190"/>
        <end position="208"/>
    </location>
</feature>
<sequence>MFFGPLLVPKLIGFYRRLRAAPRAAGLAVSPAPPSIYRCAQLLLGVGIFFLIASFSSLQPENMFYSTQSRLQIPTDTLFNRVATLRPEGKLTPTDESLRHKFVNMESRYLYAAYGPDAVANCLFCTSEDPKSFLLYNLPELLAPHLVNLVLIGITTSTLLGSTKEQTAPPKGPHDNFSTRAKKAAAQWRYTASVAAVVLMAFDTYMLHSVDPMRNKTAKKIDDVMWTFWIMRTTRFFALGILDFCLSALIFLSGTNRAFVVGGRSPAERVLDASRNLLAVRSKMSAAGIIKNTAARDADMRKRSEFYWAQEVAVMSEVMQEREVLDGINDAVGSRLNLDNIQRDAEAYADSVVRPLLVQQAMNRGQQGQIRPNMVASPAVVEQLEGDKKVN</sequence>
<reference evidence="2" key="1">
    <citation type="submission" date="2022-07" db="EMBL/GenBank/DDBJ databases">
        <title>Draft genome sequence of Zalerion maritima ATCC 34329, a (micro)plastics degrading marine fungus.</title>
        <authorList>
            <person name="Paco A."/>
            <person name="Goncalves M.F.M."/>
            <person name="Rocha-Santos T.A.P."/>
            <person name="Alves A."/>
        </authorList>
    </citation>
    <scope>NUCLEOTIDE SEQUENCE</scope>
    <source>
        <strain evidence="2">ATCC 34329</strain>
    </source>
</reference>
<keyword evidence="1" id="KW-0472">Membrane</keyword>
<feature type="transmembrane region" description="Helical" evidence="1">
    <location>
        <begin position="228"/>
        <end position="252"/>
    </location>
</feature>
<dbReference type="AlphaFoldDB" id="A0AAD5RXR3"/>
<dbReference type="EMBL" id="JAKWBI020000035">
    <property type="protein sequence ID" value="KAJ2905247.1"/>
    <property type="molecule type" value="Genomic_DNA"/>
</dbReference>
<keyword evidence="3" id="KW-1185">Reference proteome</keyword>
<proteinExistence type="predicted"/>
<feature type="transmembrane region" description="Helical" evidence="1">
    <location>
        <begin position="35"/>
        <end position="55"/>
    </location>
</feature>
<keyword evidence="1" id="KW-1133">Transmembrane helix</keyword>
<accession>A0AAD5RXR3</accession>
<name>A0AAD5RXR3_9PEZI</name>
<evidence type="ECO:0000313" key="3">
    <source>
        <dbReference type="Proteomes" id="UP001201980"/>
    </source>
</evidence>
<keyword evidence="1" id="KW-0812">Transmembrane</keyword>
<dbReference type="PANTHER" id="PTHR39470:SF1">
    <property type="entry name" value="CHORISMATE SYNTHASE PROTEIN"/>
    <property type="match status" value="1"/>
</dbReference>
<evidence type="ECO:0000256" key="1">
    <source>
        <dbReference type="SAM" id="Phobius"/>
    </source>
</evidence>
<dbReference type="PANTHER" id="PTHR39470">
    <property type="entry name" value="CHROMOSOME 10, WHOLE GENOME SHOTGUN SEQUENCE"/>
    <property type="match status" value="1"/>
</dbReference>
<comment type="caution">
    <text evidence="2">The sequence shown here is derived from an EMBL/GenBank/DDBJ whole genome shotgun (WGS) entry which is preliminary data.</text>
</comment>
<gene>
    <name evidence="2" type="ORF">MKZ38_005949</name>
</gene>